<keyword evidence="3" id="KW-0411">Iron-sulfur</keyword>
<keyword evidence="1" id="KW-0479">Metal-binding</keyword>
<proteinExistence type="predicted"/>
<organism evidence="5 6">
    <name type="scientific">Candidatus Zymogenus saltonus</name>
    <dbReference type="NCBI Taxonomy" id="2844893"/>
    <lineage>
        <taxon>Bacteria</taxon>
        <taxon>Deltaproteobacteria</taxon>
        <taxon>Candidatus Zymogenia</taxon>
        <taxon>Candidatus Zymogeniales</taxon>
        <taxon>Candidatus Zymogenaceae</taxon>
        <taxon>Candidatus Zymogenus</taxon>
    </lineage>
</organism>
<dbReference type="EMBL" id="JAFGIX010000010">
    <property type="protein sequence ID" value="MBN1571983.1"/>
    <property type="molecule type" value="Genomic_DNA"/>
</dbReference>
<dbReference type="Pfam" id="PF12838">
    <property type="entry name" value="Fer4_7"/>
    <property type="match status" value="1"/>
</dbReference>
<dbReference type="GO" id="GO:0051536">
    <property type="term" value="F:iron-sulfur cluster binding"/>
    <property type="evidence" value="ECO:0007669"/>
    <property type="project" value="UniProtKB-KW"/>
</dbReference>
<reference evidence="5" key="2">
    <citation type="submission" date="2021-01" db="EMBL/GenBank/DDBJ databases">
        <authorList>
            <person name="Hahn C.R."/>
            <person name="Youssef N.H."/>
            <person name="Elshahed M."/>
        </authorList>
    </citation>
    <scope>NUCLEOTIDE SEQUENCE</scope>
    <source>
        <strain evidence="5">Zod_Metabat.24</strain>
    </source>
</reference>
<evidence type="ECO:0000256" key="1">
    <source>
        <dbReference type="ARBA" id="ARBA00022723"/>
    </source>
</evidence>
<accession>A0A9D8PMH5</accession>
<evidence type="ECO:0000259" key="4">
    <source>
        <dbReference type="PROSITE" id="PS51379"/>
    </source>
</evidence>
<dbReference type="InterPro" id="IPR017900">
    <property type="entry name" value="4Fe4S_Fe_S_CS"/>
</dbReference>
<name>A0A9D8PMH5_9DELT</name>
<sequence length="74" mass="8100">MKGKIVIDEEACKGCLFCIEACPRDMIEVSDNLNLKGYYPARVVDSGENRCTGCALCAVACPDVAIEVYREAEH</sequence>
<dbReference type="Proteomes" id="UP000809273">
    <property type="component" value="Unassembled WGS sequence"/>
</dbReference>
<evidence type="ECO:0000313" key="5">
    <source>
        <dbReference type="EMBL" id="MBN1571983.1"/>
    </source>
</evidence>
<evidence type="ECO:0000256" key="3">
    <source>
        <dbReference type="ARBA" id="ARBA00023014"/>
    </source>
</evidence>
<dbReference type="SUPFAM" id="SSF54862">
    <property type="entry name" value="4Fe-4S ferredoxins"/>
    <property type="match status" value="1"/>
</dbReference>
<dbReference type="GO" id="GO:0046872">
    <property type="term" value="F:metal ion binding"/>
    <property type="evidence" value="ECO:0007669"/>
    <property type="project" value="UniProtKB-KW"/>
</dbReference>
<dbReference type="InterPro" id="IPR017896">
    <property type="entry name" value="4Fe4S_Fe-S-bd"/>
</dbReference>
<dbReference type="PROSITE" id="PS51379">
    <property type="entry name" value="4FE4S_FER_2"/>
    <property type="match status" value="2"/>
</dbReference>
<comment type="caution">
    <text evidence="5">The sequence shown here is derived from an EMBL/GenBank/DDBJ whole genome shotgun (WGS) entry which is preliminary data.</text>
</comment>
<dbReference type="PANTHER" id="PTHR43122">
    <property type="entry name" value="FERREDOXIN SUBUNIT OF PYRUVATE:FLAVODOXIN OXIDOREDUCTASE-RELATED"/>
    <property type="match status" value="1"/>
</dbReference>
<dbReference type="PROSITE" id="PS00198">
    <property type="entry name" value="4FE4S_FER_1"/>
    <property type="match status" value="2"/>
</dbReference>
<dbReference type="PANTHER" id="PTHR43122:SF2">
    <property type="entry name" value="FERREDOXIN SUBUNIT OF PYRUVATE:FLAVODOXIN OXIDOREDUCTASE"/>
    <property type="match status" value="1"/>
</dbReference>
<dbReference type="Gene3D" id="3.30.70.20">
    <property type="match status" value="1"/>
</dbReference>
<protein>
    <submittedName>
        <fullName evidence="5">4Fe-4S binding protein</fullName>
    </submittedName>
</protein>
<feature type="domain" description="4Fe-4S ferredoxin-type" evidence="4">
    <location>
        <begin position="3"/>
        <end position="32"/>
    </location>
</feature>
<gene>
    <name evidence="5" type="ORF">JW984_02170</name>
</gene>
<feature type="domain" description="4Fe-4S ferredoxin-type" evidence="4">
    <location>
        <begin position="40"/>
        <end position="71"/>
    </location>
</feature>
<keyword evidence="2" id="KW-0408">Iron</keyword>
<evidence type="ECO:0000256" key="2">
    <source>
        <dbReference type="ARBA" id="ARBA00023004"/>
    </source>
</evidence>
<dbReference type="Gene3D" id="3.30.70.3270">
    <property type="match status" value="1"/>
</dbReference>
<dbReference type="AlphaFoldDB" id="A0A9D8PMH5"/>
<evidence type="ECO:0000313" key="6">
    <source>
        <dbReference type="Proteomes" id="UP000809273"/>
    </source>
</evidence>
<reference evidence="5" key="1">
    <citation type="journal article" date="2021" name="Environ. Microbiol.">
        <title>Genomic characterization of three novel Desulfobacterota classes expand the metabolic and phylogenetic diversity of the phylum.</title>
        <authorList>
            <person name="Murphy C.L."/>
            <person name="Biggerstaff J."/>
            <person name="Eichhorn A."/>
            <person name="Ewing E."/>
            <person name="Shahan R."/>
            <person name="Soriano D."/>
            <person name="Stewart S."/>
            <person name="VanMol K."/>
            <person name="Walker R."/>
            <person name="Walters P."/>
            <person name="Elshahed M.S."/>
            <person name="Youssef N.H."/>
        </authorList>
    </citation>
    <scope>NUCLEOTIDE SEQUENCE</scope>
    <source>
        <strain evidence="5">Zod_Metabat.24</strain>
    </source>
</reference>